<proteinExistence type="inferred from homology"/>
<evidence type="ECO:0000313" key="6">
    <source>
        <dbReference type="Proteomes" id="UP000674938"/>
    </source>
</evidence>
<protein>
    <submittedName>
        <fullName evidence="5">Site-specific integrase</fullName>
    </submittedName>
</protein>
<dbReference type="PROSITE" id="PS51898">
    <property type="entry name" value="TYR_RECOMBINASE"/>
    <property type="match status" value="1"/>
</dbReference>
<evidence type="ECO:0000256" key="3">
    <source>
        <dbReference type="ARBA" id="ARBA00023172"/>
    </source>
</evidence>
<dbReference type="Gene3D" id="1.10.443.10">
    <property type="entry name" value="Intergrase catalytic core"/>
    <property type="match status" value="1"/>
</dbReference>
<accession>A0A940PD89</accession>
<dbReference type="PANTHER" id="PTHR30349">
    <property type="entry name" value="PHAGE INTEGRASE-RELATED"/>
    <property type="match status" value="1"/>
</dbReference>
<dbReference type="InterPro" id="IPR002104">
    <property type="entry name" value="Integrase_catalytic"/>
</dbReference>
<feature type="domain" description="Tyr recombinase" evidence="4">
    <location>
        <begin position="1"/>
        <end position="157"/>
    </location>
</feature>
<evidence type="ECO:0000313" key="5">
    <source>
        <dbReference type="EMBL" id="MBP1042804.1"/>
    </source>
</evidence>
<keyword evidence="6" id="KW-1185">Reference proteome</keyword>
<keyword evidence="3" id="KW-0233">DNA recombination</keyword>
<evidence type="ECO:0000256" key="2">
    <source>
        <dbReference type="ARBA" id="ARBA00023125"/>
    </source>
</evidence>
<dbReference type="GO" id="GO:0006310">
    <property type="term" value="P:DNA recombination"/>
    <property type="evidence" value="ECO:0007669"/>
    <property type="project" value="UniProtKB-KW"/>
</dbReference>
<name>A0A940PD89_9ENTE</name>
<gene>
    <name evidence="5" type="ORF">I6N95_17440</name>
</gene>
<dbReference type="GO" id="GO:0015074">
    <property type="term" value="P:DNA integration"/>
    <property type="evidence" value="ECO:0007669"/>
    <property type="project" value="InterPro"/>
</dbReference>
<keyword evidence="2" id="KW-0238">DNA-binding</keyword>
<dbReference type="CDD" id="cd01189">
    <property type="entry name" value="INT_ICEBs1_C_like"/>
    <property type="match status" value="1"/>
</dbReference>
<dbReference type="GO" id="GO:0003677">
    <property type="term" value="F:DNA binding"/>
    <property type="evidence" value="ECO:0007669"/>
    <property type="project" value="UniProtKB-KW"/>
</dbReference>
<evidence type="ECO:0000259" key="4">
    <source>
        <dbReference type="PROSITE" id="PS51898"/>
    </source>
</evidence>
<dbReference type="AlphaFoldDB" id="A0A940PD89"/>
<dbReference type="SUPFAM" id="SSF56349">
    <property type="entry name" value="DNA breaking-rejoining enzymes"/>
    <property type="match status" value="1"/>
</dbReference>
<comment type="caution">
    <text evidence="5">The sequence shown here is derived from an EMBL/GenBank/DDBJ whole genome shotgun (WGS) entry which is preliminary data.</text>
</comment>
<dbReference type="Pfam" id="PF00589">
    <property type="entry name" value="Phage_integrase"/>
    <property type="match status" value="1"/>
</dbReference>
<dbReference type="EMBL" id="JAEEGA010000012">
    <property type="protein sequence ID" value="MBP1042804.1"/>
    <property type="molecule type" value="Genomic_DNA"/>
</dbReference>
<organism evidence="5 6">
    <name type="scientific">Vagococcus allomyrinae</name>
    <dbReference type="NCBI Taxonomy" id="2794353"/>
    <lineage>
        <taxon>Bacteria</taxon>
        <taxon>Bacillati</taxon>
        <taxon>Bacillota</taxon>
        <taxon>Bacilli</taxon>
        <taxon>Lactobacillales</taxon>
        <taxon>Enterococcaceae</taxon>
        <taxon>Vagococcus</taxon>
    </lineage>
</organism>
<dbReference type="InterPro" id="IPR050090">
    <property type="entry name" value="Tyrosine_recombinase_XerCD"/>
</dbReference>
<dbReference type="InterPro" id="IPR011010">
    <property type="entry name" value="DNA_brk_join_enz"/>
</dbReference>
<evidence type="ECO:0000256" key="1">
    <source>
        <dbReference type="ARBA" id="ARBA00008857"/>
    </source>
</evidence>
<dbReference type="Proteomes" id="UP000674938">
    <property type="component" value="Unassembled WGS sequence"/>
</dbReference>
<reference evidence="5" key="1">
    <citation type="submission" date="2020-12" db="EMBL/GenBank/DDBJ databases">
        <title>Vagococcus allomyrinae sp. nov. and Enterococcus lavae sp. nov., isolated from the larvae of Allomyrina dichotoma.</title>
        <authorList>
            <person name="Lee S.D."/>
        </authorList>
    </citation>
    <scope>NUCLEOTIDE SEQUENCE</scope>
    <source>
        <strain evidence="5">BWB3-3</strain>
    </source>
</reference>
<sequence length="162" mass="18409">MRIGEICGLKWQDIDFDEHFLVVQRTRQRILKKDDSGTELIESLPKTLYSQRVIPLSESLVKALQVRKGRDNCDYVIHQAGLPLEPRIIGRQFHKLVKGFGWTDISFHSLRHTFATRCVESGVNIAAISSLMGHSSIKTTLDIYTTTFFSEKAAAIKQVTTF</sequence>
<dbReference type="PANTHER" id="PTHR30349:SF41">
    <property type="entry name" value="INTEGRASE_RECOMBINASE PROTEIN MJ0367-RELATED"/>
    <property type="match status" value="1"/>
</dbReference>
<dbReference type="InterPro" id="IPR013762">
    <property type="entry name" value="Integrase-like_cat_sf"/>
</dbReference>
<comment type="similarity">
    <text evidence="1">Belongs to the 'phage' integrase family.</text>
</comment>